<organism evidence="1 2">
    <name type="scientific">Actinocrispum wychmicini</name>
    <dbReference type="NCBI Taxonomy" id="1213861"/>
    <lineage>
        <taxon>Bacteria</taxon>
        <taxon>Bacillati</taxon>
        <taxon>Actinomycetota</taxon>
        <taxon>Actinomycetes</taxon>
        <taxon>Pseudonocardiales</taxon>
        <taxon>Pseudonocardiaceae</taxon>
        <taxon>Actinocrispum</taxon>
    </lineage>
</organism>
<dbReference type="RefSeq" id="WP_132122198.1">
    <property type="nucleotide sequence ID" value="NZ_SLWS01000007.1"/>
</dbReference>
<protein>
    <recommendedName>
        <fullName evidence="3">Excreted virulence factor EspC (Type VII ESX diderm)</fullName>
    </recommendedName>
</protein>
<name>A0A4R2JC39_9PSEU</name>
<proteinExistence type="predicted"/>
<gene>
    <name evidence="1" type="ORF">EV192_107402</name>
</gene>
<comment type="caution">
    <text evidence="1">The sequence shown here is derived from an EMBL/GenBank/DDBJ whole genome shotgun (WGS) entry which is preliminary data.</text>
</comment>
<sequence>MQDHGEQLGVDLNELYRTAHYLAAVHTDFEQAVRDVDAAQPPGDSGPWTAMVPVWDALRSVIVSMLSGNAETIGDTSLTLRVIVQRYAETDQAAAARLTSLEQSDMNEQGW</sequence>
<dbReference type="Proteomes" id="UP000295680">
    <property type="component" value="Unassembled WGS sequence"/>
</dbReference>
<evidence type="ECO:0000313" key="2">
    <source>
        <dbReference type="Proteomes" id="UP000295680"/>
    </source>
</evidence>
<evidence type="ECO:0000313" key="1">
    <source>
        <dbReference type="EMBL" id="TCO55977.1"/>
    </source>
</evidence>
<accession>A0A4R2JC39</accession>
<dbReference type="EMBL" id="SLWS01000007">
    <property type="protein sequence ID" value="TCO55977.1"/>
    <property type="molecule type" value="Genomic_DNA"/>
</dbReference>
<dbReference type="AlphaFoldDB" id="A0A4R2JC39"/>
<keyword evidence="2" id="KW-1185">Reference proteome</keyword>
<evidence type="ECO:0008006" key="3">
    <source>
        <dbReference type="Google" id="ProtNLM"/>
    </source>
</evidence>
<reference evidence="1 2" key="1">
    <citation type="submission" date="2019-03" db="EMBL/GenBank/DDBJ databases">
        <title>Genomic Encyclopedia of Type Strains, Phase IV (KMG-IV): sequencing the most valuable type-strain genomes for metagenomic binning, comparative biology and taxonomic classification.</title>
        <authorList>
            <person name="Goeker M."/>
        </authorList>
    </citation>
    <scope>NUCLEOTIDE SEQUENCE [LARGE SCALE GENOMIC DNA]</scope>
    <source>
        <strain evidence="1 2">DSM 45934</strain>
    </source>
</reference>